<keyword evidence="1" id="KW-1133">Transmembrane helix</keyword>
<evidence type="ECO:0000313" key="3">
    <source>
        <dbReference type="Proteomes" id="UP000184255"/>
    </source>
</evidence>
<feature type="transmembrane region" description="Helical" evidence="1">
    <location>
        <begin position="47"/>
        <end position="68"/>
    </location>
</feature>
<comment type="caution">
    <text evidence="2">The sequence shown here is derived from an EMBL/GenBank/DDBJ whole genome shotgun (WGS) entry which is preliminary data.</text>
</comment>
<evidence type="ECO:0000313" key="2">
    <source>
        <dbReference type="EMBL" id="CVL04676.1"/>
    </source>
</evidence>
<dbReference type="VEuPathDB" id="FungiDB:FMAN_12787"/>
<organism evidence="2 3">
    <name type="scientific">Fusarium mangiferae</name>
    <name type="common">Mango malformation disease fungus</name>
    <dbReference type="NCBI Taxonomy" id="192010"/>
    <lineage>
        <taxon>Eukaryota</taxon>
        <taxon>Fungi</taxon>
        <taxon>Dikarya</taxon>
        <taxon>Ascomycota</taxon>
        <taxon>Pezizomycotina</taxon>
        <taxon>Sordariomycetes</taxon>
        <taxon>Hypocreomycetidae</taxon>
        <taxon>Hypocreales</taxon>
        <taxon>Nectriaceae</taxon>
        <taxon>Fusarium</taxon>
        <taxon>Fusarium fujikuroi species complex</taxon>
    </lineage>
</organism>
<proteinExistence type="predicted"/>
<gene>
    <name evidence="2" type="ORF">FMAN_12787</name>
</gene>
<dbReference type="RefSeq" id="XP_041688867.1">
    <property type="nucleotide sequence ID" value="XM_041823271.1"/>
</dbReference>
<dbReference type="AlphaFoldDB" id="A0A1L7UC42"/>
<sequence length="134" mass="15485">MYVIYTLWVILAIPYGCILKMFTGPMPAAPSHLSLIHRLEYYLCHHVYRQTLFAVAVFVLFGNMLFAIEEGLHCLLWPFKSKQSFLEFLVLMAVVATCGLFATVYGRRGSPEAEAQQVEEINDLYLTAVQYYWY</sequence>
<name>A0A1L7UC42_FUSMA</name>
<feature type="transmembrane region" description="Helical" evidence="1">
    <location>
        <begin position="6"/>
        <end position="26"/>
    </location>
</feature>
<dbReference type="EMBL" id="FCQH01000015">
    <property type="protein sequence ID" value="CVL04676.1"/>
    <property type="molecule type" value="Genomic_DNA"/>
</dbReference>
<feature type="transmembrane region" description="Helical" evidence="1">
    <location>
        <begin position="88"/>
        <end position="106"/>
    </location>
</feature>
<reference evidence="3" key="1">
    <citation type="journal article" date="2016" name="Genome Biol. Evol.">
        <title>Comparative 'omics' of the Fusarium fujikuroi species complex highlights differences in genetic potential and metabolite synthesis.</title>
        <authorList>
            <person name="Niehaus E.-M."/>
            <person name="Muensterkoetter M."/>
            <person name="Proctor R.H."/>
            <person name="Brown D.W."/>
            <person name="Sharon A."/>
            <person name="Idan Y."/>
            <person name="Oren-Young L."/>
            <person name="Sieber C.M."/>
            <person name="Novak O."/>
            <person name="Pencik A."/>
            <person name="Tarkowska D."/>
            <person name="Hromadova K."/>
            <person name="Freeman S."/>
            <person name="Maymon M."/>
            <person name="Elazar M."/>
            <person name="Youssef S.A."/>
            <person name="El-Shabrawy E.S.M."/>
            <person name="Shalaby A.B.A."/>
            <person name="Houterman P."/>
            <person name="Brock N.L."/>
            <person name="Burkhardt I."/>
            <person name="Tsavkelova E.A."/>
            <person name="Dickschat J.S."/>
            <person name="Galuszka P."/>
            <person name="Gueldener U."/>
            <person name="Tudzynski B."/>
        </authorList>
    </citation>
    <scope>NUCLEOTIDE SEQUENCE [LARGE SCALE GENOMIC DNA]</scope>
    <source>
        <strain evidence="3">MRC7560</strain>
    </source>
</reference>
<evidence type="ECO:0000256" key="1">
    <source>
        <dbReference type="SAM" id="Phobius"/>
    </source>
</evidence>
<keyword evidence="3" id="KW-1185">Reference proteome</keyword>
<accession>A0A1L7UC42</accession>
<protein>
    <submittedName>
        <fullName evidence="2">Uncharacterized protein</fullName>
    </submittedName>
</protein>
<dbReference type="Proteomes" id="UP000184255">
    <property type="component" value="Unassembled WGS sequence"/>
</dbReference>
<keyword evidence="1" id="KW-0812">Transmembrane</keyword>
<dbReference type="GeneID" id="65092037"/>
<keyword evidence="1" id="KW-0472">Membrane</keyword>